<sequence>MYMHIGACITLVMPGGEHVRWLCKAVEAETEDGTSINSRDDLIQLLRENTPQVKSIAFVPEGLIPLLRAALRGDDAAADEYAGLTEDM</sequence>
<keyword evidence="2" id="KW-1185">Reference proteome</keyword>
<dbReference type="RefSeq" id="WP_100493228.1">
    <property type="nucleotide sequence ID" value="NZ_JAFEJV010000001.1"/>
</dbReference>
<name>A0A2M9HLF2_9BIFI</name>
<evidence type="ECO:0000313" key="1">
    <source>
        <dbReference type="EMBL" id="PJM77619.1"/>
    </source>
</evidence>
<gene>
    <name evidence="1" type="ORF">CSQ86_00580</name>
</gene>
<reference evidence="2" key="1">
    <citation type="submission" date="2017-10" db="EMBL/GenBank/DDBJ databases">
        <title>Draft genome sequences of strains TRE 1, TRE 9, TRE H and TRI 7, isolated from tamarins, belonging to four potential novel Bifidobacterium species.</title>
        <authorList>
            <person name="Mattarelli P."/>
            <person name="Modesto M."/>
            <person name="Puglisi E."/>
            <person name="Morelli L."/>
            <person name="Bonetti A."/>
            <person name="Spezio C."/>
            <person name="Sandri C."/>
        </authorList>
    </citation>
    <scope>NUCLEOTIDE SEQUENCE [LARGE SCALE GENOMIC DNA]</scope>
    <source>
        <strain evidence="2">TREH</strain>
    </source>
</reference>
<protein>
    <submittedName>
        <fullName evidence="1">Uncharacterized protein</fullName>
    </submittedName>
</protein>
<dbReference type="AlphaFoldDB" id="A0A2M9HLF2"/>
<dbReference type="Proteomes" id="UP000229239">
    <property type="component" value="Unassembled WGS sequence"/>
</dbReference>
<comment type="caution">
    <text evidence="1">The sequence shown here is derived from an EMBL/GenBank/DDBJ whole genome shotgun (WGS) entry which is preliminary data.</text>
</comment>
<dbReference type="EMBL" id="PEBJ01000001">
    <property type="protein sequence ID" value="PJM77619.1"/>
    <property type="molecule type" value="Genomic_DNA"/>
</dbReference>
<evidence type="ECO:0000313" key="2">
    <source>
        <dbReference type="Proteomes" id="UP000229239"/>
    </source>
</evidence>
<organism evidence="1 2">
    <name type="scientific">Bifidobacterium felsineum</name>
    <dbReference type="NCBI Taxonomy" id="2045440"/>
    <lineage>
        <taxon>Bacteria</taxon>
        <taxon>Bacillati</taxon>
        <taxon>Actinomycetota</taxon>
        <taxon>Actinomycetes</taxon>
        <taxon>Bifidobacteriales</taxon>
        <taxon>Bifidobacteriaceae</taxon>
        <taxon>Bifidobacterium</taxon>
    </lineage>
</organism>
<proteinExistence type="predicted"/>
<dbReference type="OrthoDB" id="9921659at2"/>
<accession>A0A2M9HLF2</accession>